<keyword evidence="2" id="KW-1185">Reference proteome</keyword>
<dbReference type="EMBL" id="JBBNAG010000009">
    <property type="protein sequence ID" value="KAK9105222.1"/>
    <property type="molecule type" value="Genomic_DNA"/>
</dbReference>
<protein>
    <submittedName>
        <fullName evidence="1">Uncharacterized protein</fullName>
    </submittedName>
</protein>
<dbReference type="AlphaFoldDB" id="A0AAP0I0P6"/>
<comment type="caution">
    <text evidence="1">The sequence shown here is derived from an EMBL/GenBank/DDBJ whole genome shotgun (WGS) entry which is preliminary data.</text>
</comment>
<evidence type="ECO:0000313" key="2">
    <source>
        <dbReference type="Proteomes" id="UP001419268"/>
    </source>
</evidence>
<evidence type="ECO:0000313" key="1">
    <source>
        <dbReference type="EMBL" id="KAK9105222.1"/>
    </source>
</evidence>
<sequence length="85" mass="9820">MLLLSLVSLQWFADIIIAGISLMIGIETYQPRSVSRLWLLFSIKSMKMLQSMREVELFTIQSYVNENPSFPQWKLGSNHSLTILD</sequence>
<organism evidence="1 2">
    <name type="scientific">Stephania cephalantha</name>
    <dbReference type="NCBI Taxonomy" id="152367"/>
    <lineage>
        <taxon>Eukaryota</taxon>
        <taxon>Viridiplantae</taxon>
        <taxon>Streptophyta</taxon>
        <taxon>Embryophyta</taxon>
        <taxon>Tracheophyta</taxon>
        <taxon>Spermatophyta</taxon>
        <taxon>Magnoliopsida</taxon>
        <taxon>Ranunculales</taxon>
        <taxon>Menispermaceae</taxon>
        <taxon>Menispermoideae</taxon>
        <taxon>Cissampelideae</taxon>
        <taxon>Stephania</taxon>
    </lineage>
</organism>
<proteinExistence type="predicted"/>
<name>A0AAP0I0P6_9MAGN</name>
<gene>
    <name evidence="1" type="ORF">Scep_022066</name>
</gene>
<reference evidence="1 2" key="1">
    <citation type="submission" date="2024-01" db="EMBL/GenBank/DDBJ databases">
        <title>Genome assemblies of Stephania.</title>
        <authorList>
            <person name="Yang L."/>
        </authorList>
    </citation>
    <scope>NUCLEOTIDE SEQUENCE [LARGE SCALE GENOMIC DNA]</scope>
    <source>
        <strain evidence="1">JXDWG</strain>
        <tissue evidence="1">Leaf</tissue>
    </source>
</reference>
<accession>A0AAP0I0P6</accession>
<dbReference type="Proteomes" id="UP001419268">
    <property type="component" value="Unassembled WGS sequence"/>
</dbReference>